<dbReference type="Gene3D" id="3.40.50.720">
    <property type="entry name" value="NAD(P)-binding Rossmann-like Domain"/>
    <property type="match status" value="1"/>
</dbReference>
<dbReference type="EMBL" id="JBEZAE010000005">
    <property type="protein sequence ID" value="MEU7070666.1"/>
    <property type="molecule type" value="Genomic_DNA"/>
</dbReference>
<protein>
    <submittedName>
        <fullName evidence="2">ThiF family adenylyltransferase</fullName>
    </submittedName>
</protein>
<evidence type="ECO:0000259" key="1">
    <source>
        <dbReference type="Pfam" id="PF00899"/>
    </source>
</evidence>
<name>A0ABV3C7B0_9ACTN</name>
<dbReference type="InterPro" id="IPR035985">
    <property type="entry name" value="Ubiquitin-activating_enz"/>
</dbReference>
<keyword evidence="2" id="KW-0548">Nucleotidyltransferase</keyword>
<gene>
    <name evidence="2" type="ORF">AB0A88_11035</name>
</gene>
<sequence length="385" mass="40548">MGRKACAVLGGLALPRVKPEHRPYRTADGHVRIGSVIHGLGAEIEDTDGWVWTLVRALDGTRDPGRIAADVAAAHPAPDEDDVLRAIADLREAGFLEDAAAGGPEGLSERDRIRYGRGVPLLRWMDTSSRTDSWDVQRTLSRARVLLIGLGGAGGVAAQGLVASGVGFLHCVDPDVVELSNLNRQVLYRERDIGRPKVEAALESLRALNSDVVVTGEAAEVRGPEDLARLLGTGAAAGGGRYDLLVLCADQPAALRSWVNQACLEADTPWADGGYRGPLVTTSVYAPGRSGCLQCHRTTQADSRDLRLPAGEDEATVSPRMPWSPVNAVTASLAGALFVYAAIAALTGVPALPAGFRLELNLVRPGEPGFEPVLRRADCPACGGA</sequence>
<keyword evidence="3" id="KW-1185">Reference proteome</keyword>
<dbReference type="InterPro" id="IPR045886">
    <property type="entry name" value="ThiF/MoeB/HesA"/>
</dbReference>
<comment type="caution">
    <text evidence="2">The sequence shown here is derived from an EMBL/GenBank/DDBJ whole genome shotgun (WGS) entry which is preliminary data.</text>
</comment>
<evidence type="ECO:0000313" key="2">
    <source>
        <dbReference type="EMBL" id="MEU7070666.1"/>
    </source>
</evidence>
<dbReference type="PANTHER" id="PTHR10953">
    <property type="entry name" value="UBIQUITIN-ACTIVATING ENZYME E1"/>
    <property type="match status" value="1"/>
</dbReference>
<reference evidence="2 3" key="1">
    <citation type="submission" date="2024-06" db="EMBL/GenBank/DDBJ databases">
        <title>The Natural Products Discovery Center: Release of the First 8490 Sequenced Strains for Exploring Actinobacteria Biosynthetic Diversity.</title>
        <authorList>
            <person name="Kalkreuter E."/>
            <person name="Kautsar S.A."/>
            <person name="Yang D."/>
            <person name="Bader C.D."/>
            <person name="Teijaro C.N."/>
            <person name="Fluegel L."/>
            <person name="Davis C.M."/>
            <person name="Simpson J.R."/>
            <person name="Lauterbach L."/>
            <person name="Steele A.D."/>
            <person name="Gui C."/>
            <person name="Meng S."/>
            <person name="Li G."/>
            <person name="Viehrig K."/>
            <person name="Ye F."/>
            <person name="Su P."/>
            <person name="Kiefer A.F."/>
            <person name="Nichols A."/>
            <person name="Cepeda A.J."/>
            <person name="Yan W."/>
            <person name="Fan B."/>
            <person name="Jiang Y."/>
            <person name="Adhikari A."/>
            <person name="Zheng C.-J."/>
            <person name="Schuster L."/>
            <person name="Cowan T.M."/>
            <person name="Smanski M.J."/>
            <person name="Chevrette M.G."/>
            <person name="De Carvalho L.P.S."/>
            <person name="Shen B."/>
        </authorList>
    </citation>
    <scope>NUCLEOTIDE SEQUENCE [LARGE SCALE GENOMIC DNA]</scope>
    <source>
        <strain evidence="2 3">NPDC045974</strain>
    </source>
</reference>
<dbReference type="PANTHER" id="PTHR10953:SF102">
    <property type="entry name" value="ADENYLYLTRANSFERASE AND SULFURTRANSFERASE MOCS3"/>
    <property type="match status" value="1"/>
</dbReference>
<evidence type="ECO:0000313" key="3">
    <source>
        <dbReference type="Proteomes" id="UP001551329"/>
    </source>
</evidence>
<dbReference type="Proteomes" id="UP001551329">
    <property type="component" value="Unassembled WGS sequence"/>
</dbReference>
<dbReference type="RefSeq" id="WP_358471825.1">
    <property type="nucleotide sequence ID" value="NZ_JBEZAE010000005.1"/>
</dbReference>
<dbReference type="InterPro" id="IPR000594">
    <property type="entry name" value="ThiF_NAD_FAD-bd"/>
</dbReference>
<keyword evidence="2" id="KW-0808">Transferase</keyword>
<organism evidence="2 3">
    <name type="scientific">Streptomyces narbonensis</name>
    <dbReference type="NCBI Taxonomy" id="67333"/>
    <lineage>
        <taxon>Bacteria</taxon>
        <taxon>Bacillati</taxon>
        <taxon>Actinomycetota</taxon>
        <taxon>Actinomycetes</taxon>
        <taxon>Kitasatosporales</taxon>
        <taxon>Streptomycetaceae</taxon>
        <taxon>Streptomyces</taxon>
    </lineage>
</organism>
<accession>A0ABV3C7B0</accession>
<dbReference type="Pfam" id="PF00899">
    <property type="entry name" value="ThiF"/>
    <property type="match status" value="1"/>
</dbReference>
<feature type="domain" description="THIF-type NAD/FAD binding fold" evidence="1">
    <location>
        <begin position="135"/>
        <end position="379"/>
    </location>
</feature>
<proteinExistence type="predicted"/>
<dbReference type="GO" id="GO:0016779">
    <property type="term" value="F:nucleotidyltransferase activity"/>
    <property type="evidence" value="ECO:0007669"/>
    <property type="project" value="UniProtKB-KW"/>
</dbReference>
<dbReference type="SUPFAM" id="SSF69572">
    <property type="entry name" value="Activating enzymes of the ubiquitin-like proteins"/>
    <property type="match status" value="1"/>
</dbReference>